<dbReference type="AlphaFoldDB" id="B6GCV4"/>
<keyword evidence="4" id="KW-0547">Nucleotide-binding</keyword>
<keyword evidence="3 10" id="KW-0808">Transferase</keyword>
<sequence length="339" mass="35878">MAQPNLSALGRALIIVNPAAQSGAAAAAADRLQRFLTLYCHRDTFEVARTERPRHAIELAAAAGAYDTVLALGGDGVVHEVANGLMRIERGSRPTLGVVPVGSGNDFARTLGLTDVANVRGTDFSALFSCHPTPIDLMRIDWESGAADPRPDAVAAGTPVRRGTTYAVETFSMGLDAAIGLGTHDLRKITGLTGAALYTASGMRAFGRDYRCFDSFVSFDGKRAEHLRTITFAVQNGPTYGSGFRICPDANPADGLLDVCYAQGPAPRAIALPVFLSAKNGGHVGNRRIHMQRVRSASFTFAEAGYPIQVDGERLEATRLVIEVVPAALTVLKPMGAGR</sequence>
<dbReference type="EC" id="2.7.1.-" evidence="10"/>
<organism evidence="10 11">
    <name type="scientific">Collinsella stercoris DSM 13279</name>
    <dbReference type="NCBI Taxonomy" id="445975"/>
    <lineage>
        <taxon>Bacteria</taxon>
        <taxon>Bacillati</taxon>
        <taxon>Actinomycetota</taxon>
        <taxon>Coriobacteriia</taxon>
        <taxon>Coriobacteriales</taxon>
        <taxon>Coriobacteriaceae</taxon>
        <taxon>Collinsella</taxon>
    </lineage>
</organism>
<dbReference type="GeneID" id="98003586"/>
<keyword evidence="7" id="KW-0444">Lipid biosynthesis</keyword>
<dbReference type="eggNOG" id="COG1597">
    <property type="taxonomic scope" value="Bacteria"/>
</dbReference>
<name>B6GCV4_9ACTN</name>
<dbReference type="Gene3D" id="2.60.200.40">
    <property type="match status" value="1"/>
</dbReference>
<keyword evidence="7" id="KW-0594">Phospholipid biosynthesis</keyword>
<feature type="domain" description="DAGKc" evidence="9">
    <location>
        <begin position="7"/>
        <end position="144"/>
    </location>
</feature>
<comment type="cofactor">
    <cofactor evidence="1">
        <name>Mg(2+)</name>
        <dbReference type="ChEBI" id="CHEBI:18420"/>
    </cofactor>
</comment>
<evidence type="ECO:0000256" key="8">
    <source>
        <dbReference type="ARBA" id="ARBA00023264"/>
    </source>
</evidence>
<dbReference type="EMBL" id="ABXJ01000111">
    <property type="protein sequence ID" value="EEA89866.1"/>
    <property type="molecule type" value="Genomic_DNA"/>
</dbReference>
<dbReference type="GO" id="GO:0008654">
    <property type="term" value="P:phospholipid biosynthetic process"/>
    <property type="evidence" value="ECO:0007669"/>
    <property type="project" value="UniProtKB-KW"/>
</dbReference>
<evidence type="ECO:0000313" key="10">
    <source>
        <dbReference type="EMBL" id="EEA89866.1"/>
    </source>
</evidence>
<protein>
    <submittedName>
        <fullName evidence="10">Lipid kinase, YegS/Rv2252/BmrU family</fullName>
        <ecNumber evidence="10">2.7.1.-</ecNumber>
    </submittedName>
</protein>
<evidence type="ECO:0000256" key="6">
    <source>
        <dbReference type="ARBA" id="ARBA00022840"/>
    </source>
</evidence>
<dbReference type="Pfam" id="PF00781">
    <property type="entry name" value="DAGK_cat"/>
    <property type="match status" value="1"/>
</dbReference>
<dbReference type="PANTHER" id="PTHR12358">
    <property type="entry name" value="SPHINGOSINE KINASE"/>
    <property type="match status" value="1"/>
</dbReference>
<evidence type="ECO:0000256" key="7">
    <source>
        <dbReference type="ARBA" id="ARBA00023209"/>
    </source>
</evidence>
<evidence type="ECO:0000256" key="4">
    <source>
        <dbReference type="ARBA" id="ARBA00022741"/>
    </source>
</evidence>
<dbReference type="InterPro" id="IPR016064">
    <property type="entry name" value="NAD/diacylglycerol_kinase_sf"/>
</dbReference>
<dbReference type="InterPro" id="IPR050187">
    <property type="entry name" value="Lipid_Phosphate_FormReg"/>
</dbReference>
<dbReference type="InterPro" id="IPR017438">
    <property type="entry name" value="ATP-NAD_kinase_N"/>
</dbReference>
<comment type="similarity">
    <text evidence="2">Belongs to the diacylglycerol/lipid kinase family.</text>
</comment>
<dbReference type="GO" id="GO:0005524">
    <property type="term" value="F:ATP binding"/>
    <property type="evidence" value="ECO:0007669"/>
    <property type="project" value="UniProtKB-KW"/>
</dbReference>
<keyword evidence="7" id="KW-0443">Lipid metabolism</keyword>
<dbReference type="SMART" id="SM00046">
    <property type="entry name" value="DAGKc"/>
    <property type="match status" value="1"/>
</dbReference>
<keyword evidence="5 10" id="KW-0418">Kinase</keyword>
<dbReference type="PANTHER" id="PTHR12358:SF54">
    <property type="entry name" value="SPHINGOSINE KINASE RELATED PROTEIN"/>
    <property type="match status" value="1"/>
</dbReference>
<dbReference type="InterPro" id="IPR045540">
    <property type="entry name" value="YegS/DAGK_C"/>
</dbReference>
<dbReference type="HOGENOM" id="CLU_045532_1_1_11"/>
<dbReference type="SUPFAM" id="SSF111331">
    <property type="entry name" value="NAD kinase/diacylglycerol kinase-like"/>
    <property type="match status" value="1"/>
</dbReference>
<evidence type="ECO:0000256" key="1">
    <source>
        <dbReference type="ARBA" id="ARBA00001946"/>
    </source>
</evidence>
<evidence type="ECO:0000256" key="2">
    <source>
        <dbReference type="ARBA" id="ARBA00005983"/>
    </source>
</evidence>
<dbReference type="Gene3D" id="3.40.50.10330">
    <property type="entry name" value="Probable inorganic polyphosphate/atp-NAD kinase, domain 1"/>
    <property type="match status" value="1"/>
</dbReference>
<gene>
    <name evidence="10" type="ORF">COLSTE_01931</name>
</gene>
<keyword evidence="6" id="KW-0067">ATP-binding</keyword>
<comment type="caution">
    <text evidence="10">The sequence shown here is derived from an EMBL/GenBank/DDBJ whole genome shotgun (WGS) entry which is preliminary data.</text>
</comment>
<reference evidence="10 11" key="2">
    <citation type="submission" date="2008-10" db="EMBL/GenBank/DDBJ databases">
        <authorList>
            <person name="Fulton L."/>
            <person name="Clifton S."/>
            <person name="Fulton B."/>
            <person name="Xu J."/>
            <person name="Minx P."/>
            <person name="Pepin K.H."/>
            <person name="Johnson M."/>
            <person name="Thiruvilangam P."/>
            <person name="Bhonagiri V."/>
            <person name="Nash W.E."/>
            <person name="Mardis E.R."/>
            <person name="Wilson R.K."/>
        </authorList>
    </citation>
    <scope>NUCLEOTIDE SEQUENCE [LARGE SCALE GENOMIC DNA]</scope>
    <source>
        <strain evidence="10 11">DSM 13279</strain>
    </source>
</reference>
<dbReference type="InterPro" id="IPR001206">
    <property type="entry name" value="Diacylglycerol_kinase_cat_dom"/>
</dbReference>
<dbReference type="STRING" id="445975.COLSTE_01931"/>
<keyword evidence="8" id="KW-1208">Phospholipid metabolism</keyword>
<keyword evidence="11" id="KW-1185">Reference proteome</keyword>
<dbReference type="RefSeq" id="WP_006721561.1">
    <property type="nucleotide sequence ID" value="NZ_CP085935.1"/>
</dbReference>
<accession>B6GCV4</accession>
<proteinExistence type="inferred from homology"/>
<evidence type="ECO:0000256" key="5">
    <source>
        <dbReference type="ARBA" id="ARBA00022777"/>
    </source>
</evidence>
<dbReference type="GO" id="GO:0016301">
    <property type="term" value="F:kinase activity"/>
    <property type="evidence" value="ECO:0007669"/>
    <property type="project" value="UniProtKB-KW"/>
</dbReference>
<dbReference type="PROSITE" id="PS50146">
    <property type="entry name" value="DAGK"/>
    <property type="match status" value="1"/>
</dbReference>
<evidence type="ECO:0000259" key="9">
    <source>
        <dbReference type="PROSITE" id="PS50146"/>
    </source>
</evidence>
<dbReference type="Proteomes" id="UP000003560">
    <property type="component" value="Unassembled WGS sequence"/>
</dbReference>
<dbReference type="Pfam" id="PF19279">
    <property type="entry name" value="YegS_C"/>
    <property type="match status" value="1"/>
</dbReference>
<evidence type="ECO:0000256" key="3">
    <source>
        <dbReference type="ARBA" id="ARBA00022679"/>
    </source>
</evidence>
<reference evidence="10 11" key="1">
    <citation type="submission" date="2008-10" db="EMBL/GenBank/DDBJ databases">
        <title>Draft genome sequence of Collinsella stercoris (DSM 13279).</title>
        <authorList>
            <person name="Sudarsanam P."/>
            <person name="Ley R."/>
            <person name="Guruge J."/>
            <person name="Turnbaugh P.J."/>
            <person name="Mahowald M."/>
            <person name="Liep D."/>
            <person name="Gordon J."/>
        </authorList>
    </citation>
    <scope>NUCLEOTIDE SEQUENCE [LARGE SCALE GENOMIC DNA]</scope>
    <source>
        <strain evidence="10 11">DSM 13279</strain>
    </source>
</reference>
<evidence type="ECO:0000313" key="11">
    <source>
        <dbReference type="Proteomes" id="UP000003560"/>
    </source>
</evidence>
<dbReference type="OrthoDB" id="142078at2"/>